<dbReference type="EMBL" id="CP011036">
    <property type="protein sequence ID" value="ASM52518.1"/>
    <property type="molecule type" value="Genomic_DNA"/>
</dbReference>
<evidence type="ECO:0000313" key="2">
    <source>
        <dbReference type="Proteomes" id="UP000198329"/>
    </source>
</evidence>
<name>A0AAC9XWE3_9GAMM</name>
<reference evidence="1 2" key="1">
    <citation type="submission" date="2015-03" db="EMBL/GenBank/DDBJ databases">
        <authorList>
            <person name="Xie B.-B."/>
            <person name="Rong J.-C."/>
            <person name="Qin Q.-L."/>
            <person name="Zhang Y.-Z."/>
        </authorList>
    </citation>
    <scope>NUCLEOTIDE SEQUENCE [LARGE SCALE GENOMIC DNA]</scope>
    <source>
        <strain evidence="1 2">KMM 661</strain>
    </source>
</reference>
<proteinExistence type="predicted"/>
<dbReference type="Proteomes" id="UP000198329">
    <property type="component" value="Chromosome I"/>
</dbReference>
<organism evidence="1 2">
    <name type="scientific">Pseudoalteromonas nigrifaciens</name>
    <dbReference type="NCBI Taxonomy" id="28109"/>
    <lineage>
        <taxon>Bacteria</taxon>
        <taxon>Pseudomonadati</taxon>
        <taxon>Pseudomonadota</taxon>
        <taxon>Gammaproteobacteria</taxon>
        <taxon>Alteromonadales</taxon>
        <taxon>Pseudoalteromonadaceae</taxon>
        <taxon>Pseudoalteromonas</taxon>
    </lineage>
</organism>
<gene>
    <name evidence="1" type="ORF">PNIG_a0179</name>
</gene>
<dbReference type="AlphaFoldDB" id="A0AAC9XWE3"/>
<protein>
    <submittedName>
        <fullName evidence="1">Uncharacterized protein</fullName>
    </submittedName>
</protein>
<evidence type="ECO:0000313" key="1">
    <source>
        <dbReference type="EMBL" id="ASM52518.1"/>
    </source>
</evidence>
<accession>A0AAC9XWE3</accession>
<keyword evidence="2" id="KW-1185">Reference proteome</keyword>
<dbReference type="KEGG" id="png:PNIG_a0179"/>
<sequence length="42" mass="4993">MQAFNYLTFFIVSEVIKDQKSQLYKLAGFINKKSKKDYNLTE</sequence>